<dbReference type="RefSeq" id="WP_271140935.1">
    <property type="nucleotide sequence ID" value="NZ_JAPYYP010000041.1"/>
</dbReference>
<protein>
    <submittedName>
        <fullName evidence="1">Uncharacterized protein</fullName>
    </submittedName>
</protein>
<accession>A0A9X3TUX5</accession>
<dbReference type="Proteomes" id="UP001151071">
    <property type="component" value="Unassembled WGS sequence"/>
</dbReference>
<name>A0A9X3TUX5_9BACL</name>
<organism evidence="1 2">
    <name type="scientific">Brevibacillus thermoruber</name>
    <dbReference type="NCBI Taxonomy" id="33942"/>
    <lineage>
        <taxon>Bacteria</taxon>
        <taxon>Bacillati</taxon>
        <taxon>Bacillota</taxon>
        <taxon>Bacilli</taxon>
        <taxon>Bacillales</taxon>
        <taxon>Paenibacillaceae</taxon>
        <taxon>Brevibacillus</taxon>
    </lineage>
</organism>
<gene>
    <name evidence="1" type="ORF">O3V59_20645</name>
</gene>
<proteinExistence type="predicted"/>
<comment type="caution">
    <text evidence="1">The sequence shown here is derived from an EMBL/GenBank/DDBJ whole genome shotgun (WGS) entry which is preliminary data.</text>
</comment>
<sequence length="182" mass="21330">MRDVKHRYRGLPPRTPEMLYNIVRKFYRGAVSHYDVIQEKKADVREAWLRRRESGSDQELRQAMTTLFLEFHLYVTCWLQIEMALYRLARQDERQAEVMERFRETLEKHVKVRELLDETEACVQAQWQHDGPGLACVERDGYRFGDVTFTVDEQSLQDLHALYAAIMAAREANPPAAPTVSG</sequence>
<evidence type="ECO:0000313" key="1">
    <source>
        <dbReference type="EMBL" id="MDA5110755.1"/>
    </source>
</evidence>
<keyword evidence="2" id="KW-1185">Reference proteome</keyword>
<dbReference type="AlphaFoldDB" id="A0A9X3TUX5"/>
<reference evidence="1" key="1">
    <citation type="submission" date="2022-12" db="EMBL/GenBank/DDBJ databases">
        <title>Draft genome sequence of the thermophilic strain Brevibacillus thermoruber HT42, isolated from Los Humeros, Puebla, Mexico, with biotechnological potential.</title>
        <authorList>
            <person name="Lara Sanchez J."/>
            <person name="Solis Palacios R."/>
            <person name="Bustos Baena A.S."/>
            <person name="Ruz Baez A.E."/>
            <person name="Espinosa Luna G."/>
            <person name="Oliart Ros R.M."/>
        </authorList>
    </citation>
    <scope>NUCLEOTIDE SEQUENCE</scope>
    <source>
        <strain evidence="1">HT42</strain>
    </source>
</reference>
<evidence type="ECO:0000313" key="2">
    <source>
        <dbReference type="Proteomes" id="UP001151071"/>
    </source>
</evidence>
<dbReference type="EMBL" id="JAPYYP010000041">
    <property type="protein sequence ID" value="MDA5110755.1"/>
    <property type="molecule type" value="Genomic_DNA"/>
</dbReference>